<dbReference type="InterPro" id="IPR011990">
    <property type="entry name" value="TPR-like_helical_dom_sf"/>
</dbReference>
<dbReference type="EMBL" id="KD130275">
    <property type="protein sequence ID" value="EMS58636.1"/>
    <property type="molecule type" value="Genomic_DNA"/>
</dbReference>
<accession>M7ZG78</accession>
<dbReference type="Gene3D" id="1.25.40.10">
    <property type="entry name" value="Tetratricopeptide repeat domain"/>
    <property type="match status" value="1"/>
</dbReference>
<keyword evidence="2" id="KW-0677">Repeat</keyword>
<name>M7ZG78_TRIUA</name>
<dbReference type="OMA" id="NCKWHPP"/>
<evidence type="ECO:0000256" key="1">
    <source>
        <dbReference type="ARBA" id="ARBA00007626"/>
    </source>
</evidence>
<dbReference type="Pfam" id="PF13041">
    <property type="entry name" value="PPR_2"/>
    <property type="match status" value="2"/>
</dbReference>
<protein>
    <recommendedName>
        <fullName evidence="5">Pentatricopeptide repeat-containing protein</fullName>
    </recommendedName>
</protein>
<sequence>MLTQSLCRRGQVRTATTLLDEMLHRGIPADPLAYTTVLNALCRKKQLREAYRLLCLMRGRGVLPDIVHYNTVIVGMCREGRPLDACKVIGDMTDSGCIPNAASYAAVVNGLCVSGLFAKAETYLEDMVGERGGPLCTTTPSSSECAVRGGHWMPARNNMDQVRQKMNCKWHPPVPGAVKLNVDAAFKATDDQGAIGVVISDENGRAAIWCWGSDEPGREQYRDLKGKRSS</sequence>
<evidence type="ECO:0000313" key="4">
    <source>
        <dbReference type="EMBL" id="EMS58636.1"/>
    </source>
</evidence>
<gene>
    <name evidence="4" type="ORF">TRIUR3_35172</name>
</gene>
<dbReference type="eggNOG" id="KOG4197">
    <property type="taxonomic scope" value="Eukaryota"/>
</dbReference>
<dbReference type="PANTHER" id="PTHR47941">
    <property type="entry name" value="PENTATRICOPEPTIDE REPEAT-CONTAINING PROTEIN 3, MITOCHONDRIAL"/>
    <property type="match status" value="1"/>
</dbReference>
<evidence type="ECO:0000256" key="3">
    <source>
        <dbReference type="ARBA" id="ARBA00022946"/>
    </source>
</evidence>
<reference evidence="4" key="1">
    <citation type="journal article" date="2013" name="Nature">
        <title>Draft genome of the wheat A-genome progenitor Triticum urartu.</title>
        <authorList>
            <person name="Ling H.Q."/>
            <person name="Zhao S."/>
            <person name="Liu D."/>
            <person name="Wang J."/>
            <person name="Sun H."/>
            <person name="Zhang C."/>
            <person name="Fan H."/>
            <person name="Li D."/>
            <person name="Dong L."/>
            <person name="Tao Y."/>
            <person name="Gao C."/>
            <person name="Wu H."/>
            <person name="Li Y."/>
            <person name="Cui Y."/>
            <person name="Guo X."/>
            <person name="Zheng S."/>
            <person name="Wang B."/>
            <person name="Yu K."/>
            <person name="Liang Q."/>
            <person name="Yang W."/>
            <person name="Lou X."/>
            <person name="Chen J."/>
            <person name="Feng M."/>
            <person name="Jian J."/>
            <person name="Zhang X."/>
            <person name="Luo G."/>
            <person name="Jiang Y."/>
            <person name="Liu J."/>
            <person name="Wang Z."/>
            <person name="Sha Y."/>
            <person name="Zhang B."/>
            <person name="Wu H."/>
            <person name="Tang D."/>
            <person name="Shen Q."/>
            <person name="Xue P."/>
            <person name="Zou S."/>
            <person name="Wang X."/>
            <person name="Liu X."/>
            <person name="Wang F."/>
            <person name="Yang Y."/>
            <person name="An X."/>
            <person name="Dong Z."/>
            <person name="Zhang K."/>
            <person name="Zhang X."/>
            <person name="Luo M.C."/>
            <person name="Dvorak J."/>
            <person name="Tong Y."/>
            <person name="Wang J."/>
            <person name="Yang H."/>
            <person name="Li Z."/>
            <person name="Wang D."/>
            <person name="Zhang A."/>
            <person name="Wang J."/>
        </authorList>
    </citation>
    <scope>NUCLEOTIDE SEQUENCE</scope>
</reference>
<keyword evidence="3" id="KW-0809">Transit peptide</keyword>
<organism evidence="4">
    <name type="scientific">Triticum urartu</name>
    <name type="common">Red wild einkorn</name>
    <name type="synonym">Crithodium urartu</name>
    <dbReference type="NCBI Taxonomy" id="4572"/>
    <lineage>
        <taxon>Eukaryota</taxon>
        <taxon>Viridiplantae</taxon>
        <taxon>Streptophyta</taxon>
        <taxon>Embryophyta</taxon>
        <taxon>Tracheophyta</taxon>
        <taxon>Spermatophyta</taxon>
        <taxon>Magnoliopsida</taxon>
        <taxon>Liliopsida</taxon>
        <taxon>Poales</taxon>
        <taxon>Poaceae</taxon>
        <taxon>BOP clade</taxon>
        <taxon>Pooideae</taxon>
        <taxon>Triticodae</taxon>
        <taxon>Triticeae</taxon>
        <taxon>Triticinae</taxon>
        <taxon>Triticum</taxon>
    </lineage>
</organism>
<comment type="similarity">
    <text evidence="1">Belongs to the PPR family. P subfamily.</text>
</comment>
<dbReference type="InterPro" id="IPR002885">
    <property type="entry name" value="PPR_rpt"/>
</dbReference>
<evidence type="ECO:0008006" key="5">
    <source>
        <dbReference type="Google" id="ProtNLM"/>
    </source>
</evidence>
<dbReference type="AlphaFoldDB" id="M7ZG78"/>
<dbReference type="STRING" id="4572.M7ZG78"/>
<evidence type="ECO:0000256" key="2">
    <source>
        <dbReference type="ARBA" id="ARBA00022737"/>
    </source>
</evidence>
<proteinExistence type="inferred from homology"/>
<dbReference type="NCBIfam" id="TIGR00756">
    <property type="entry name" value="PPR"/>
    <property type="match status" value="4"/>
</dbReference>
<dbReference type="PROSITE" id="PS51375">
    <property type="entry name" value="PPR"/>
    <property type="match status" value="3"/>
</dbReference>